<organism>
    <name type="scientific">Solenopsis invicta</name>
    <name type="common">Red imported fire ant</name>
    <name type="synonym">Solenopsis wagneri</name>
    <dbReference type="NCBI Taxonomy" id="13686"/>
    <lineage>
        <taxon>Eukaryota</taxon>
        <taxon>Metazoa</taxon>
        <taxon>Ecdysozoa</taxon>
        <taxon>Arthropoda</taxon>
        <taxon>Hexapoda</taxon>
        <taxon>Insecta</taxon>
        <taxon>Pterygota</taxon>
        <taxon>Neoptera</taxon>
        <taxon>Endopterygota</taxon>
        <taxon>Hymenoptera</taxon>
        <taxon>Apocrita</taxon>
        <taxon>Aculeata</taxon>
        <taxon>Formicoidea</taxon>
        <taxon>Formicidae</taxon>
        <taxon>Myrmicinae</taxon>
        <taxon>Solenopsis</taxon>
    </lineage>
</organism>
<proteinExistence type="predicted"/>
<feature type="non-terminal residue" evidence="1">
    <location>
        <position position="113"/>
    </location>
</feature>
<accession>E9J0D7</accession>
<dbReference type="HOGENOM" id="CLU_2139780_0_0_1"/>
<protein>
    <submittedName>
        <fullName evidence="1">Uncharacterized protein</fullName>
    </submittedName>
</protein>
<sequence>AKTKGCNLTQPLVDHLNVRLSLILFLQCNLSVYSNQQKLNAETKQLQHGTINFEKTDAIVVEFSRILLKLFKKNREYKKLSVEYRNHENDSYCLRIFIQSHARESKCWQYLKA</sequence>
<name>E9J0D7_SOLIN</name>
<dbReference type="EMBL" id="GL767451">
    <property type="protein sequence ID" value="EFZ13716.1"/>
    <property type="molecule type" value="Genomic_DNA"/>
</dbReference>
<dbReference type="AlphaFoldDB" id="E9J0D7"/>
<gene>
    <name evidence="1" type="ORF">SINV_06098</name>
</gene>
<evidence type="ECO:0000313" key="1">
    <source>
        <dbReference type="EMBL" id="EFZ13716.1"/>
    </source>
</evidence>
<feature type="non-terminal residue" evidence="1">
    <location>
        <position position="1"/>
    </location>
</feature>
<reference evidence="1" key="1">
    <citation type="journal article" date="2011" name="Proc. Natl. Acad. Sci. U.S.A.">
        <title>The genome of the fire ant Solenopsis invicta.</title>
        <authorList>
            <person name="Wurm Y."/>
            <person name="Wang J."/>
            <person name="Riba-Grognuz O."/>
            <person name="Corona M."/>
            <person name="Nygaard S."/>
            <person name="Hunt B.G."/>
            <person name="Ingram K.K."/>
            <person name="Falquet L."/>
            <person name="Nipitwattanaphon M."/>
            <person name="Gotzek D."/>
            <person name="Dijkstra M.B."/>
            <person name="Oettler J."/>
            <person name="Comtesse F."/>
            <person name="Shih C.J."/>
            <person name="Wu W.J."/>
            <person name="Yang C.C."/>
            <person name="Thomas J."/>
            <person name="Beaudoing E."/>
            <person name="Pradervand S."/>
            <person name="Flegel V."/>
            <person name="Cook E.D."/>
            <person name="Fabbretti R."/>
            <person name="Stockinger H."/>
            <person name="Long L."/>
            <person name="Farmerie W.G."/>
            <person name="Oakey J."/>
            <person name="Boomsma J.J."/>
            <person name="Pamilo P."/>
            <person name="Yi S.V."/>
            <person name="Heinze J."/>
            <person name="Goodisman M.A."/>
            <person name="Farinelli L."/>
            <person name="Harshman K."/>
            <person name="Hulo N."/>
            <person name="Cerutti L."/>
            <person name="Xenarios I."/>
            <person name="Shoemaker D."/>
            <person name="Keller L."/>
        </authorList>
    </citation>
    <scope>NUCLEOTIDE SEQUENCE [LARGE SCALE GENOMIC DNA]</scope>
</reference>